<protein>
    <submittedName>
        <fullName evidence="2">Uncharacterized protein</fullName>
    </submittedName>
</protein>
<dbReference type="AlphaFoldDB" id="A0A2S6AW12"/>
<evidence type="ECO:0000313" key="2">
    <source>
        <dbReference type="EMBL" id="PPJ39435.1"/>
    </source>
</evidence>
<comment type="caution">
    <text evidence="2">The sequence shown here is derived from an EMBL/GenBank/DDBJ whole genome shotgun (WGS) entry which is preliminary data.</text>
</comment>
<evidence type="ECO:0000256" key="1">
    <source>
        <dbReference type="SAM" id="MobiDB-lite"/>
    </source>
</evidence>
<accession>A0A2S6AW12</accession>
<evidence type="ECO:0000313" key="3">
    <source>
        <dbReference type="Proteomes" id="UP000239874"/>
    </source>
</evidence>
<organism evidence="2 3">
    <name type="scientific">Nocardia nova</name>
    <dbReference type="NCBI Taxonomy" id="37330"/>
    <lineage>
        <taxon>Bacteria</taxon>
        <taxon>Bacillati</taxon>
        <taxon>Actinomycetota</taxon>
        <taxon>Actinomycetes</taxon>
        <taxon>Mycobacteriales</taxon>
        <taxon>Nocardiaceae</taxon>
        <taxon>Nocardia</taxon>
    </lineage>
</organism>
<proteinExistence type="predicted"/>
<dbReference type="EMBL" id="PSZC01000002">
    <property type="protein sequence ID" value="PPJ39435.1"/>
    <property type="molecule type" value="Genomic_DNA"/>
</dbReference>
<dbReference type="Proteomes" id="UP000239874">
    <property type="component" value="Unassembled WGS sequence"/>
</dbReference>
<reference evidence="2 3" key="1">
    <citation type="submission" date="2018-02" db="EMBL/GenBank/DDBJ databases">
        <title>8 Nocardia nova and 1 Nocardia cyriacigeorgica strain used for evolution to TMP-SMX.</title>
        <authorList>
            <person name="Mehta H."/>
            <person name="Weng J."/>
            <person name="Shamoo Y."/>
        </authorList>
    </citation>
    <scope>NUCLEOTIDE SEQUENCE [LARGE SCALE GENOMIC DNA]</scope>
    <source>
        <strain evidence="2 3">MDA3139</strain>
    </source>
</reference>
<name>A0A2S6AW12_9NOCA</name>
<sequence>MLLAVGCIWPRDHAPRPDRLYRPNRPGSRSPAVRWPTEWSCAQPDRPFTLTEAHTWMRLHRDHDCPRKRTAFAALVAAGRIHPDSTRRNTIWSENND</sequence>
<feature type="region of interest" description="Disordered" evidence="1">
    <location>
        <begin position="13"/>
        <end position="34"/>
    </location>
</feature>
<gene>
    <name evidence="2" type="ORF">C5E45_04685</name>
</gene>